<evidence type="ECO:0000256" key="9">
    <source>
        <dbReference type="ARBA" id="ARBA00023328"/>
    </source>
</evidence>
<evidence type="ECO:0000256" key="3">
    <source>
        <dbReference type="ARBA" id="ARBA00009914"/>
    </source>
</evidence>
<comment type="similarity">
    <text evidence="3">Belongs to the borealin family.</text>
</comment>
<comment type="subcellular location">
    <subcellularLocation>
        <location evidence="2">Chromosome</location>
        <location evidence="2">Centromere</location>
    </subcellularLocation>
    <subcellularLocation>
        <location evidence="1">Nucleus</location>
    </subcellularLocation>
</comment>
<keyword evidence="8" id="KW-0131">Cell cycle</keyword>
<evidence type="ECO:0000259" key="11">
    <source>
        <dbReference type="Pfam" id="PF10444"/>
    </source>
</evidence>
<name>A0A7R5KGN6_9PASS</name>
<gene>
    <name evidence="13" type="primary">LOC113992392</name>
</gene>
<evidence type="ECO:0000256" key="8">
    <source>
        <dbReference type="ARBA" id="ARBA00023306"/>
    </source>
</evidence>
<feature type="region of interest" description="Disordered" evidence="10">
    <location>
        <begin position="1"/>
        <end position="72"/>
    </location>
</feature>
<proteinExistence type="inferred from homology"/>
<dbReference type="PANTHER" id="PTHR16040">
    <property type="entry name" value="AUSTRALIN, ISOFORM A-RELATED"/>
    <property type="match status" value="1"/>
</dbReference>
<keyword evidence="9" id="KW-0137">Centromere</keyword>
<evidence type="ECO:0000313" key="13">
    <source>
        <dbReference type="RefSeq" id="XP_039236112.1"/>
    </source>
</evidence>
<evidence type="ECO:0000256" key="1">
    <source>
        <dbReference type="ARBA" id="ARBA00004123"/>
    </source>
</evidence>
<feature type="compositionally biased region" description="Basic and acidic residues" evidence="10">
    <location>
        <begin position="52"/>
        <end position="68"/>
    </location>
</feature>
<reference evidence="13" key="1">
    <citation type="submission" date="2025-08" db="UniProtKB">
        <authorList>
            <consortium name="RefSeq"/>
        </authorList>
    </citation>
    <scope>IDENTIFICATION</scope>
    <source>
        <tissue evidence="13">Muscle</tissue>
    </source>
</reference>
<accession>A0A7R5KGN6</accession>
<keyword evidence="5" id="KW-0132">Cell division</keyword>
<dbReference type="InParanoid" id="A0A7R5KGN6"/>
<dbReference type="RefSeq" id="XP_039236112.1">
    <property type="nucleotide sequence ID" value="XM_039380178.1"/>
</dbReference>
<sequence length="126" mass="14014">MVAKPLPKPPGKRQSSDSGVEPDRGALLQERDQRPGLSQEKKDQRIAPFVSDFDHQDKEHVQETKEELDSPLQTAEKAFAVELLTMPAASRKMKRKDLLNLQGGEEVALTAAVVSVCFQILSQFTE</sequence>
<evidence type="ECO:0000256" key="7">
    <source>
        <dbReference type="ARBA" id="ARBA00023242"/>
    </source>
</evidence>
<keyword evidence="4" id="KW-0158">Chromosome</keyword>
<dbReference type="Gene3D" id="6.10.250.1900">
    <property type="match status" value="1"/>
</dbReference>
<dbReference type="Proteomes" id="UP000504627">
    <property type="component" value="Unplaced"/>
</dbReference>
<dbReference type="GO" id="GO:0005634">
    <property type="term" value="C:nucleus"/>
    <property type="evidence" value="ECO:0007669"/>
    <property type="project" value="UniProtKB-SubCell"/>
</dbReference>
<dbReference type="GO" id="GO:0000070">
    <property type="term" value="P:mitotic sister chromatid segregation"/>
    <property type="evidence" value="ECO:0007669"/>
    <property type="project" value="TreeGrafter"/>
</dbReference>
<dbReference type="InterPro" id="IPR018867">
    <property type="entry name" value="Cell_div_borealin"/>
</dbReference>
<evidence type="ECO:0000256" key="5">
    <source>
        <dbReference type="ARBA" id="ARBA00022618"/>
    </source>
</evidence>
<evidence type="ECO:0000256" key="4">
    <source>
        <dbReference type="ARBA" id="ARBA00022454"/>
    </source>
</evidence>
<evidence type="ECO:0000256" key="2">
    <source>
        <dbReference type="ARBA" id="ARBA00004584"/>
    </source>
</evidence>
<organism evidence="12 13">
    <name type="scientific">Pipra filicauda</name>
    <name type="common">Wire-tailed manakin</name>
    <dbReference type="NCBI Taxonomy" id="649802"/>
    <lineage>
        <taxon>Eukaryota</taxon>
        <taxon>Metazoa</taxon>
        <taxon>Chordata</taxon>
        <taxon>Craniata</taxon>
        <taxon>Vertebrata</taxon>
        <taxon>Euteleostomi</taxon>
        <taxon>Archelosauria</taxon>
        <taxon>Archosauria</taxon>
        <taxon>Dinosauria</taxon>
        <taxon>Saurischia</taxon>
        <taxon>Theropoda</taxon>
        <taxon>Coelurosauria</taxon>
        <taxon>Aves</taxon>
        <taxon>Neognathae</taxon>
        <taxon>Neoaves</taxon>
        <taxon>Telluraves</taxon>
        <taxon>Australaves</taxon>
        <taxon>Passeriformes</taxon>
        <taxon>Pipridae</taxon>
        <taxon>Pipra</taxon>
    </lineage>
</organism>
<dbReference type="InterPro" id="IPR018851">
    <property type="entry name" value="Borealin_N"/>
</dbReference>
<keyword evidence="12" id="KW-1185">Reference proteome</keyword>
<feature type="compositionally biased region" description="Basic and acidic residues" evidence="10">
    <location>
        <begin position="21"/>
        <end position="45"/>
    </location>
</feature>
<keyword evidence="7" id="KW-0539">Nucleus</keyword>
<dbReference type="PANTHER" id="PTHR16040:SF5">
    <property type="entry name" value="BOREALIN-2-RELATED"/>
    <property type="match status" value="1"/>
</dbReference>
<dbReference type="GO" id="GO:0051233">
    <property type="term" value="C:spindle midzone"/>
    <property type="evidence" value="ECO:0007669"/>
    <property type="project" value="TreeGrafter"/>
</dbReference>
<evidence type="ECO:0000256" key="6">
    <source>
        <dbReference type="ARBA" id="ARBA00022776"/>
    </source>
</evidence>
<dbReference type="AlphaFoldDB" id="A0A7R5KGN6"/>
<dbReference type="GO" id="GO:0000775">
    <property type="term" value="C:chromosome, centromeric region"/>
    <property type="evidence" value="ECO:0007669"/>
    <property type="project" value="UniProtKB-SubCell"/>
</dbReference>
<protein>
    <submittedName>
        <fullName evidence="13">Borealin-2-like</fullName>
    </submittedName>
</protein>
<dbReference type="Pfam" id="PF10444">
    <property type="entry name" value="Nbl1_Borealin_N"/>
    <property type="match status" value="1"/>
</dbReference>
<dbReference type="GeneID" id="113992392"/>
<feature type="domain" description="Borealin N-terminal" evidence="11">
    <location>
        <begin position="47"/>
        <end position="100"/>
    </location>
</feature>
<evidence type="ECO:0000256" key="10">
    <source>
        <dbReference type="SAM" id="MobiDB-lite"/>
    </source>
</evidence>
<dbReference type="GO" id="GO:0051301">
    <property type="term" value="P:cell division"/>
    <property type="evidence" value="ECO:0007669"/>
    <property type="project" value="UniProtKB-KW"/>
</dbReference>
<evidence type="ECO:0000313" key="12">
    <source>
        <dbReference type="Proteomes" id="UP000504627"/>
    </source>
</evidence>
<keyword evidence="6" id="KW-0498">Mitosis</keyword>
<dbReference type="GO" id="GO:0032133">
    <property type="term" value="C:chromosome passenger complex"/>
    <property type="evidence" value="ECO:0007669"/>
    <property type="project" value="TreeGrafter"/>
</dbReference>